<organism evidence="6 7">
    <name type="scientific">Cymbomonas tetramitiformis</name>
    <dbReference type="NCBI Taxonomy" id="36881"/>
    <lineage>
        <taxon>Eukaryota</taxon>
        <taxon>Viridiplantae</taxon>
        <taxon>Chlorophyta</taxon>
        <taxon>Pyramimonadophyceae</taxon>
        <taxon>Pyramimonadales</taxon>
        <taxon>Pyramimonadaceae</taxon>
        <taxon>Cymbomonas</taxon>
    </lineage>
</organism>
<evidence type="ECO:0000256" key="1">
    <source>
        <dbReference type="ARBA" id="ARBA00006820"/>
    </source>
</evidence>
<name>A0AAE0L188_9CHLO</name>
<dbReference type="PANTHER" id="PTHR12241:SF39">
    <property type="entry name" value="TUBULIN POLYGLUTAMYLASE TTLL9-RELATED"/>
    <property type="match status" value="1"/>
</dbReference>
<evidence type="ECO:0000256" key="4">
    <source>
        <dbReference type="ARBA" id="ARBA00022840"/>
    </source>
</evidence>
<keyword evidence="4" id="KW-0067">ATP-binding</keyword>
<accession>A0AAE0L188</accession>
<dbReference type="InterPro" id="IPR004344">
    <property type="entry name" value="TTL/TTLL_fam"/>
</dbReference>
<proteinExistence type="inferred from homology"/>
<evidence type="ECO:0000313" key="7">
    <source>
        <dbReference type="Proteomes" id="UP001190700"/>
    </source>
</evidence>
<dbReference type="Pfam" id="PF03133">
    <property type="entry name" value="TTL"/>
    <property type="match status" value="1"/>
</dbReference>
<keyword evidence="3" id="KW-0547">Nucleotide-binding</keyword>
<dbReference type="AlphaFoldDB" id="A0AAE0L188"/>
<dbReference type="GO" id="GO:0070740">
    <property type="term" value="F:tubulin-glutamic acid ligase activity"/>
    <property type="evidence" value="ECO:0007669"/>
    <property type="project" value="TreeGrafter"/>
</dbReference>
<dbReference type="GO" id="GO:0036064">
    <property type="term" value="C:ciliary basal body"/>
    <property type="evidence" value="ECO:0007669"/>
    <property type="project" value="TreeGrafter"/>
</dbReference>
<comment type="similarity">
    <text evidence="1">Belongs to the tubulin--tyrosine ligase family.</text>
</comment>
<dbReference type="GO" id="GO:0015631">
    <property type="term" value="F:tubulin binding"/>
    <property type="evidence" value="ECO:0007669"/>
    <property type="project" value="TreeGrafter"/>
</dbReference>
<evidence type="ECO:0000256" key="5">
    <source>
        <dbReference type="ARBA" id="ARBA00030445"/>
    </source>
</evidence>
<protein>
    <recommendedName>
        <fullName evidence="5">Tubulin--tyrosine ligase-like protein 9</fullName>
    </recommendedName>
</protein>
<evidence type="ECO:0000256" key="2">
    <source>
        <dbReference type="ARBA" id="ARBA00022598"/>
    </source>
</evidence>
<dbReference type="Proteomes" id="UP001190700">
    <property type="component" value="Unassembled WGS sequence"/>
</dbReference>
<dbReference type="SUPFAM" id="SSF56059">
    <property type="entry name" value="Glutathione synthetase ATP-binding domain-like"/>
    <property type="match status" value="1"/>
</dbReference>
<evidence type="ECO:0000256" key="3">
    <source>
        <dbReference type="ARBA" id="ARBA00022741"/>
    </source>
</evidence>
<dbReference type="PANTHER" id="PTHR12241">
    <property type="entry name" value="TUBULIN POLYGLUTAMYLASE"/>
    <property type="match status" value="1"/>
</dbReference>
<keyword evidence="2" id="KW-0436">Ligase</keyword>
<keyword evidence="7" id="KW-1185">Reference proteome</keyword>
<gene>
    <name evidence="6" type="ORF">CYMTET_23462</name>
</gene>
<dbReference type="PROSITE" id="PS51221">
    <property type="entry name" value="TTL"/>
    <property type="match status" value="1"/>
</dbReference>
<dbReference type="EMBL" id="LGRX02012067">
    <property type="protein sequence ID" value="KAK3268010.1"/>
    <property type="molecule type" value="Genomic_DNA"/>
</dbReference>
<evidence type="ECO:0000313" key="6">
    <source>
        <dbReference type="EMBL" id="KAK3268010.1"/>
    </source>
</evidence>
<sequence>MEKRARPLSARGGAAGRQRDAGLVRFRSSLHNTIYEVMKERPGWMETDSELDWDIFWADTGWVHDHIAHVHLLDHQRINHFPNHYELTRKDLLVKNLKRAKRNCEREARLVEAAQYDFFPATYTLPSEYNLFVEEFKRTGGIWIMKPVGRAQGRGIFLVHKLSQLAPCPGPALFLHMMSVCAYEDEALTVVSSPCSAQRV</sequence>
<reference evidence="6 7" key="1">
    <citation type="journal article" date="2015" name="Genome Biol. Evol.">
        <title>Comparative Genomics of a Bacterivorous Green Alga Reveals Evolutionary Causalities and Consequences of Phago-Mixotrophic Mode of Nutrition.</title>
        <authorList>
            <person name="Burns J.A."/>
            <person name="Paasch A."/>
            <person name="Narechania A."/>
            <person name="Kim E."/>
        </authorList>
    </citation>
    <scope>NUCLEOTIDE SEQUENCE [LARGE SCALE GENOMIC DNA]</scope>
    <source>
        <strain evidence="6 7">PLY_AMNH</strain>
    </source>
</reference>
<dbReference type="GO" id="GO:0005524">
    <property type="term" value="F:ATP binding"/>
    <property type="evidence" value="ECO:0007669"/>
    <property type="project" value="UniProtKB-KW"/>
</dbReference>
<comment type="caution">
    <text evidence="6">The sequence shown here is derived from an EMBL/GenBank/DDBJ whole genome shotgun (WGS) entry which is preliminary data.</text>
</comment>
<dbReference type="GO" id="GO:0000226">
    <property type="term" value="P:microtubule cytoskeleton organization"/>
    <property type="evidence" value="ECO:0007669"/>
    <property type="project" value="TreeGrafter"/>
</dbReference>